<proteinExistence type="predicted"/>
<keyword evidence="2" id="KW-1185">Reference proteome</keyword>
<name>A0A8H5F5Y9_9AGAR</name>
<organism evidence="1 2">
    <name type="scientific">Psilocybe cf. subviscida</name>
    <dbReference type="NCBI Taxonomy" id="2480587"/>
    <lineage>
        <taxon>Eukaryota</taxon>
        <taxon>Fungi</taxon>
        <taxon>Dikarya</taxon>
        <taxon>Basidiomycota</taxon>
        <taxon>Agaricomycotina</taxon>
        <taxon>Agaricomycetes</taxon>
        <taxon>Agaricomycetidae</taxon>
        <taxon>Agaricales</taxon>
        <taxon>Agaricineae</taxon>
        <taxon>Strophariaceae</taxon>
        <taxon>Psilocybe</taxon>
    </lineage>
</organism>
<dbReference type="Proteomes" id="UP000567179">
    <property type="component" value="Unassembled WGS sequence"/>
</dbReference>
<evidence type="ECO:0000313" key="2">
    <source>
        <dbReference type="Proteomes" id="UP000567179"/>
    </source>
</evidence>
<accession>A0A8H5F5Y9</accession>
<reference evidence="1 2" key="1">
    <citation type="journal article" date="2020" name="ISME J.">
        <title>Uncovering the hidden diversity of litter-decomposition mechanisms in mushroom-forming fungi.</title>
        <authorList>
            <person name="Floudas D."/>
            <person name="Bentzer J."/>
            <person name="Ahren D."/>
            <person name="Johansson T."/>
            <person name="Persson P."/>
            <person name="Tunlid A."/>
        </authorList>
    </citation>
    <scope>NUCLEOTIDE SEQUENCE [LARGE SCALE GENOMIC DNA]</scope>
    <source>
        <strain evidence="1 2">CBS 101986</strain>
    </source>
</reference>
<gene>
    <name evidence="1" type="ORF">D9619_010093</name>
</gene>
<dbReference type="AlphaFoldDB" id="A0A8H5F5Y9"/>
<comment type="caution">
    <text evidence="1">The sequence shown here is derived from an EMBL/GenBank/DDBJ whole genome shotgun (WGS) entry which is preliminary data.</text>
</comment>
<dbReference type="EMBL" id="JAACJJ010000015">
    <property type="protein sequence ID" value="KAF5325030.1"/>
    <property type="molecule type" value="Genomic_DNA"/>
</dbReference>
<evidence type="ECO:0000313" key="1">
    <source>
        <dbReference type="EMBL" id="KAF5325030.1"/>
    </source>
</evidence>
<sequence>MSLLAAQVPPLRGSKLAATPCAVCAFVTSRCFTRSRLLLHTCTAYLDARVYCSRFFSASPFLLNSTRFWSLHLGSVGSGSP</sequence>
<protein>
    <submittedName>
        <fullName evidence="1">Uncharacterized protein</fullName>
    </submittedName>
</protein>